<keyword evidence="3" id="KW-0804">Transcription</keyword>
<dbReference type="InterPro" id="IPR000847">
    <property type="entry name" value="LysR_HTH_N"/>
</dbReference>
<dbReference type="Proteomes" id="UP000832011">
    <property type="component" value="Chromosome"/>
</dbReference>
<dbReference type="PROSITE" id="PS50931">
    <property type="entry name" value="HTH_LYSR"/>
    <property type="match status" value="1"/>
</dbReference>
<evidence type="ECO:0000256" key="3">
    <source>
        <dbReference type="ARBA" id="ARBA00023163"/>
    </source>
</evidence>
<dbReference type="InterPro" id="IPR036390">
    <property type="entry name" value="WH_DNA-bd_sf"/>
</dbReference>
<protein>
    <submittedName>
        <fullName evidence="5">LysR family transcriptional regulator</fullName>
    </submittedName>
</protein>
<organism evidence="5 6">
    <name type="scientific">Vitreoscilla massiliensis</name>
    <dbReference type="NCBI Taxonomy" id="1689272"/>
    <lineage>
        <taxon>Bacteria</taxon>
        <taxon>Pseudomonadati</taxon>
        <taxon>Pseudomonadota</taxon>
        <taxon>Betaproteobacteria</taxon>
        <taxon>Neisseriales</taxon>
        <taxon>Neisseriaceae</taxon>
        <taxon>Vitreoscilla</taxon>
    </lineage>
</organism>
<keyword evidence="2" id="KW-0805">Transcription regulation</keyword>
<evidence type="ECO:0000256" key="2">
    <source>
        <dbReference type="ARBA" id="ARBA00023015"/>
    </source>
</evidence>
<gene>
    <name evidence="5" type="ORF">LVJ82_04855</name>
</gene>
<keyword evidence="6" id="KW-1185">Reference proteome</keyword>
<dbReference type="Pfam" id="PF00126">
    <property type="entry name" value="HTH_1"/>
    <property type="match status" value="1"/>
</dbReference>
<dbReference type="InterPro" id="IPR036388">
    <property type="entry name" value="WH-like_DNA-bd_sf"/>
</dbReference>
<dbReference type="EMBL" id="CP091511">
    <property type="protein sequence ID" value="UOO90314.1"/>
    <property type="molecule type" value="Genomic_DNA"/>
</dbReference>
<dbReference type="PANTHER" id="PTHR30126">
    <property type="entry name" value="HTH-TYPE TRANSCRIPTIONAL REGULATOR"/>
    <property type="match status" value="1"/>
</dbReference>
<evidence type="ECO:0000259" key="4">
    <source>
        <dbReference type="PROSITE" id="PS50931"/>
    </source>
</evidence>
<dbReference type="RefSeq" id="WP_082625573.1">
    <property type="nucleotide sequence ID" value="NZ_CABKVG010000008.1"/>
</dbReference>
<feature type="domain" description="HTH lysR-type" evidence="4">
    <location>
        <begin position="3"/>
        <end position="60"/>
    </location>
</feature>
<dbReference type="SUPFAM" id="SSF46785">
    <property type="entry name" value="Winged helix' DNA-binding domain"/>
    <property type="match status" value="1"/>
</dbReference>
<proteinExistence type="inferred from homology"/>
<dbReference type="PANTHER" id="PTHR30126:SF84">
    <property type="entry name" value="HTH-TYPE TRANSCRIPTIONAL REGULATOR PTXR"/>
    <property type="match status" value="1"/>
</dbReference>
<evidence type="ECO:0000256" key="1">
    <source>
        <dbReference type="ARBA" id="ARBA00009437"/>
    </source>
</evidence>
<evidence type="ECO:0000313" key="6">
    <source>
        <dbReference type="Proteomes" id="UP000832011"/>
    </source>
</evidence>
<evidence type="ECO:0000313" key="5">
    <source>
        <dbReference type="EMBL" id="UOO90314.1"/>
    </source>
</evidence>
<comment type="similarity">
    <text evidence="1">Belongs to the LysR transcriptional regulatory family.</text>
</comment>
<dbReference type="Gene3D" id="1.10.10.10">
    <property type="entry name" value="Winged helix-like DNA-binding domain superfamily/Winged helix DNA-binding domain"/>
    <property type="match status" value="1"/>
</dbReference>
<sequence length="102" mass="11010">MIDDVRYLLVFAKIVATGSISAAAEALHLSAATVSSHLHKLERSVGTALLYRNTRKLSLTPDGAKLYATAQTWRSCMPMRCCRSNMGNSNTANNCASAYPVC</sequence>
<name>A0ABY4E481_9NEIS</name>
<accession>A0ABY4E481</accession>
<reference evidence="5 6" key="1">
    <citation type="journal article" date="2022" name="Res Sq">
        <title>Evolution of multicellular longitudinally dividing oral cavity symbionts (Neisseriaceae).</title>
        <authorList>
            <person name="Nyongesa S."/>
            <person name="Weber P."/>
            <person name="Bernet E."/>
            <person name="Pullido F."/>
            <person name="Nieckarz M."/>
            <person name="Delaby M."/>
            <person name="Nieves C."/>
            <person name="Viehboeck T."/>
            <person name="Krause N."/>
            <person name="Rivera-Millot A."/>
            <person name="Nakamura A."/>
            <person name="Vischer N."/>
            <person name="VanNieuwenhze M."/>
            <person name="Brun Y."/>
            <person name="Cava F."/>
            <person name="Bulgheresi S."/>
            <person name="Veyrier F."/>
        </authorList>
    </citation>
    <scope>NUCLEOTIDE SEQUENCE [LARGE SCALE GENOMIC DNA]</scope>
    <source>
        <strain evidence="5 6">SN4</strain>
    </source>
</reference>